<gene>
    <name evidence="10" type="ORF">METZ01_LOCUS50564</name>
</gene>
<comment type="catalytic activity">
    <reaction evidence="8">
        <text>P(1),P(4)-bis(5'-adenosyl) tetraphosphate + H2O = 2 ADP + 2 H(+)</text>
        <dbReference type="Rhea" id="RHEA:24252"/>
        <dbReference type="ChEBI" id="CHEBI:15377"/>
        <dbReference type="ChEBI" id="CHEBI:15378"/>
        <dbReference type="ChEBI" id="CHEBI:58141"/>
        <dbReference type="ChEBI" id="CHEBI:456216"/>
        <dbReference type="EC" id="3.6.1.41"/>
    </reaction>
</comment>
<dbReference type="Pfam" id="PF00149">
    <property type="entry name" value="Metallophos"/>
    <property type="match status" value="1"/>
</dbReference>
<name>A0A381S0Y7_9ZZZZ</name>
<evidence type="ECO:0000256" key="6">
    <source>
        <dbReference type="ARBA" id="ARBA00032248"/>
    </source>
</evidence>
<dbReference type="AlphaFoldDB" id="A0A381S0Y7"/>
<dbReference type="NCBIfam" id="NF001204">
    <property type="entry name" value="PRK00166.1"/>
    <property type="match status" value="1"/>
</dbReference>
<proteinExistence type="inferred from homology"/>
<dbReference type="EMBL" id="UINC01002534">
    <property type="protein sequence ID" value="SUZ97710.1"/>
    <property type="molecule type" value="Genomic_DNA"/>
</dbReference>
<evidence type="ECO:0000256" key="1">
    <source>
        <dbReference type="ARBA" id="ARBA00003413"/>
    </source>
</evidence>
<evidence type="ECO:0000256" key="2">
    <source>
        <dbReference type="ARBA" id="ARBA00005419"/>
    </source>
</evidence>
<dbReference type="SUPFAM" id="SSF56300">
    <property type="entry name" value="Metallo-dependent phosphatases"/>
    <property type="match status" value="1"/>
</dbReference>
<evidence type="ECO:0000313" key="10">
    <source>
        <dbReference type="EMBL" id="SUZ97710.1"/>
    </source>
</evidence>
<dbReference type="HAMAP" id="MF_00199">
    <property type="entry name" value="ApaH"/>
    <property type="match status" value="1"/>
</dbReference>
<dbReference type="InterPro" id="IPR029052">
    <property type="entry name" value="Metallo-depent_PP-like"/>
</dbReference>
<dbReference type="GO" id="GO:0008803">
    <property type="term" value="F:bis(5'-nucleosyl)-tetraphosphatase (symmetrical) activity"/>
    <property type="evidence" value="ECO:0007669"/>
    <property type="project" value="UniProtKB-EC"/>
</dbReference>
<dbReference type="InterPro" id="IPR004617">
    <property type="entry name" value="ApaH"/>
</dbReference>
<dbReference type="EC" id="3.6.1.41" evidence="3"/>
<accession>A0A381S0Y7</accession>
<sequence length="274" mass="30768">MTLYAIGDIQGCDCAFKRLIDEISFDPKNDHLWLVGDLVNRGPDSLGVLRRVMRLKENATVVLGNHDLHLLAVAAGVRKADPTDTISAVLEAPDSDEILDWIRQQPLLHHDPHTKRVLVHAGLPPFWSVAEAIQHAREINEQLQCTNWRKSLKTMYGNEPNIWSKKLNGKERRRFTINALTRMRFCDKNGQLNFDHNCKPGLQPSELLPWFDVPGRLNQDNHIVFGHWAALGILSRTDITALDSGCVWGGTLTAIPLEPRGGKVTVNCASIIDR</sequence>
<protein>
    <recommendedName>
        <fullName evidence="3">bis(5'-nucleosyl)-tetraphosphatase (symmetrical)</fullName>
        <ecNumber evidence="3">3.6.1.41</ecNumber>
    </recommendedName>
    <alternativeName>
        <fullName evidence="6">Ap4A hydrolase</fullName>
    </alternativeName>
    <alternativeName>
        <fullName evidence="5">Diadenosine 5',5'''-P1,P4-tetraphosphate pyrophosphohydrolase</fullName>
    </alternativeName>
    <alternativeName>
        <fullName evidence="7">Diadenosine tetraphosphatase</fullName>
    </alternativeName>
</protein>
<reference evidence="10" key="1">
    <citation type="submission" date="2018-05" db="EMBL/GenBank/DDBJ databases">
        <authorList>
            <person name="Lanie J.A."/>
            <person name="Ng W.-L."/>
            <person name="Kazmierczak K.M."/>
            <person name="Andrzejewski T.M."/>
            <person name="Davidsen T.M."/>
            <person name="Wayne K.J."/>
            <person name="Tettelin H."/>
            <person name="Glass J.I."/>
            <person name="Rusch D."/>
            <person name="Podicherti R."/>
            <person name="Tsui H.-C.T."/>
            <person name="Winkler M.E."/>
        </authorList>
    </citation>
    <scope>NUCLEOTIDE SEQUENCE</scope>
</reference>
<dbReference type="Gene3D" id="3.60.21.10">
    <property type="match status" value="1"/>
</dbReference>
<evidence type="ECO:0000256" key="3">
    <source>
        <dbReference type="ARBA" id="ARBA00012506"/>
    </source>
</evidence>
<dbReference type="InterPro" id="IPR004843">
    <property type="entry name" value="Calcineurin-like_PHP"/>
</dbReference>
<comment type="function">
    <text evidence="1">Hydrolyzes diadenosine 5',5'''-P1,P4-tetraphosphate to yield ADP.</text>
</comment>
<dbReference type="CDD" id="cd07422">
    <property type="entry name" value="MPP_ApaH"/>
    <property type="match status" value="1"/>
</dbReference>
<evidence type="ECO:0000256" key="5">
    <source>
        <dbReference type="ARBA" id="ARBA00031248"/>
    </source>
</evidence>
<dbReference type="NCBIfam" id="TIGR00668">
    <property type="entry name" value="apaH"/>
    <property type="match status" value="1"/>
</dbReference>
<evidence type="ECO:0000259" key="9">
    <source>
        <dbReference type="Pfam" id="PF00149"/>
    </source>
</evidence>
<comment type="similarity">
    <text evidence="2">Belongs to the Ap4A hydrolase family.</text>
</comment>
<dbReference type="PIRSF" id="PIRSF000903">
    <property type="entry name" value="B5n-ttraPtase_sm"/>
    <property type="match status" value="1"/>
</dbReference>
<evidence type="ECO:0000256" key="7">
    <source>
        <dbReference type="ARBA" id="ARBA00033210"/>
    </source>
</evidence>
<evidence type="ECO:0000256" key="8">
    <source>
        <dbReference type="ARBA" id="ARBA00049417"/>
    </source>
</evidence>
<dbReference type="PANTHER" id="PTHR40942">
    <property type="match status" value="1"/>
</dbReference>
<feature type="domain" description="Calcineurin-like phosphoesterase" evidence="9">
    <location>
        <begin position="1"/>
        <end position="142"/>
    </location>
</feature>
<evidence type="ECO:0000256" key="4">
    <source>
        <dbReference type="ARBA" id="ARBA00022801"/>
    </source>
</evidence>
<keyword evidence="4" id="KW-0378">Hydrolase</keyword>
<organism evidence="10">
    <name type="scientific">marine metagenome</name>
    <dbReference type="NCBI Taxonomy" id="408172"/>
    <lineage>
        <taxon>unclassified sequences</taxon>
        <taxon>metagenomes</taxon>
        <taxon>ecological metagenomes</taxon>
    </lineage>
</organism>
<dbReference type="PANTHER" id="PTHR40942:SF4">
    <property type="entry name" value="CYTOCHROME C5"/>
    <property type="match status" value="1"/>
</dbReference>